<dbReference type="PANTHER" id="PTHR46543">
    <property type="entry name" value="ZINC FINGER CCHC DOMAIN-CONTAINING PROTEIN 7"/>
    <property type="match status" value="1"/>
</dbReference>
<feature type="region of interest" description="Disordered" evidence="8">
    <location>
        <begin position="34"/>
        <end position="58"/>
    </location>
</feature>
<dbReference type="InterPro" id="IPR051644">
    <property type="entry name" value="TRAMP_AT-DNA-binding"/>
</dbReference>
<evidence type="ECO:0000256" key="2">
    <source>
        <dbReference type="ARBA" id="ARBA00022723"/>
    </source>
</evidence>
<feature type="compositionally biased region" description="Low complexity" evidence="8">
    <location>
        <begin position="239"/>
        <end position="250"/>
    </location>
</feature>
<dbReference type="OMA" id="PLCDNCH"/>
<feature type="domain" description="CCHC-type" evidence="9">
    <location>
        <begin position="179"/>
        <end position="192"/>
    </location>
</feature>
<dbReference type="InterPro" id="IPR001878">
    <property type="entry name" value="Znf_CCHC"/>
</dbReference>
<evidence type="ECO:0000256" key="5">
    <source>
        <dbReference type="ARBA" id="ARBA00022833"/>
    </source>
</evidence>
<keyword evidence="5" id="KW-0862">Zinc</keyword>
<reference evidence="10 12" key="1">
    <citation type="journal article" date="2011" name="Science">
        <title>Comparative functional genomics of the fission yeasts.</title>
        <authorList>
            <person name="Rhind N."/>
            <person name="Chen Z."/>
            <person name="Yassour M."/>
            <person name="Thompson D.A."/>
            <person name="Haas B.J."/>
            <person name="Habib N."/>
            <person name="Wapinski I."/>
            <person name="Roy S."/>
            <person name="Lin M.F."/>
            <person name="Heiman D.I."/>
            <person name="Young S.K."/>
            <person name="Furuya K."/>
            <person name="Guo Y."/>
            <person name="Pidoux A."/>
            <person name="Chen H.M."/>
            <person name="Robbertse B."/>
            <person name="Goldberg J.M."/>
            <person name="Aoki K."/>
            <person name="Bayne E.H."/>
            <person name="Berlin A.M."/>
            <person name="Desjardins C.A."/>
            <person name="Dobbs E."/>
            <person name="Dukaj L."/>
            <person name="Fan L."/>
            <person name="FitzGerald M.G."/>
            <person name="French C."/>
            <person name="Gujja S."/>
            <person name="Hansen K."/>
            <person name="Keifenheim D."/>
            <person name="Levin J.Z."/>
            <person name="Mosher R.A."/>
            <person name="Mueller C.A."/>
            <person name="Pfiffner J."/>
            <person name="Priest M."/>
            <person name="Russ C."/>
            <person name="Smialowska A."/>
            <person name="Swoboda P."/>
            <person name="Sykes S.M."/>
            <person name="Vaughn M."/>
            <person name="Vengrova S."/>
            <person name="Yoder R."/>
            <person name="Zeng Q."/>
            <person name="Allshire R."/>
            <person name="Baulcombe D."/>
            <person name="Birren B.W."/>
            <person name="Brown W."/>
            <person name="Ekwall K."/>
            <person name="Kellis M."/>
            <person name="Leatherwood J."/>
            <person name="Levin H."/>
            <person name="Margalit H."/>
            <person name="Martienssen R."/>
            <person name="Nieduszynski C.A."/>
            <person name="Spatafora J.W."/>
            <person name="Friedman N."/>
            <person name="Dalgaard J.Z."/>
            <person name="Baumann P."/>
            <person name="Niki H."/>
            <person name="Regev A."/>
            <person name="Nusbaum C."/>
        </authorList>
    </citation>
    <scope>NUCLEOTIDE SEQUENCE [LARGE SCALE GENOMIC DNA]</scope>
    <source>
        <strain evidence="12">yFS275 / FY16936</strain>
    </source>
</reference>
<dbReference type="eggNOG" id="KOG4400">
    <property type="taxonomic scope" value="Eukaryota"/>
</dbReference>
<evidence type="ECO:0000256" key="6">
    <source>
        <dbReference type="ARBA" id="ARBA00023242"/>
    </source>
</evidence>
<feature type="compositionally biased region" description="Basic and acidic residues" evidence="8">
    <location>
        <begin position="269"/>
        <end position="288"/>
    </location>
</feature>
<evidence type="ECO:0000313" key="11">
    <source>
        <dbReference type="JaponicusDB" id="SJAG_03984"/>
    </source>
</evidence>
<evidence type="ECO:0000256" key="1">
    <source>
        <dbReference type="ARBA" id="ARBA00004123"/>
    </source>
</evidence>
<feature type="domain" description="CCHC-type" evidence="9">
    <location>
        <begin position="117"/>
        <end position="133"/>
    </location>
</feature>
<dbReference type="GO" id="GO:0071038">
    <property type="term" value="P:TRAMP-dependent tRNA surveillance pathway"/>
    <property type="evidence" value="ECO:0000318"/>
    <property type="project" value="GO_Central"/>
</dbReference>
<dbReference type="Pfam" id="PF00098">
    <property type="entry name" value="zf-CCHC"/>
    <property type="match status" value="2"/>
</dbReference>
<keyword evidence="3" id="KW-0677">Repeat</keyword>
<dbReference type="Proteomes" id="UP000001744">
    <property type="component" value="Unassembled WGS sequence"/>
</dbReference>
<dbReference type="JaponicusDB" id="SJAG_03984">
    <property type="gene designation" value="air1"/>
</dbReference>
<feature type="compositionally biased region" description="Basic residues" evidence="8">
    <location>
        <begin position="303"/>
        <end position="312"/>
    </location>
</feature>
<proteinExistence type="predicted"/>
<feature type="region of interest" description="Disordered" evidence="8">
    <location>
        <begin position="230"/>
        <end position="312"/>
    </location>
</feature>
<dbReference type="AlphaFoldDB" id="B6K5K9"/>
<feature type="domain" description="CCHC-type" evidence="9">
    <location>
        <begin position="80"/>
        <end position="93"/>
    </location>
</feature>
<feature type="region of interest" description="Disordered" evidence="8">
    <location>
        <begin position="1"/>
        <end position="20"/>
    </location>
</feature>
<dbReference type="GO" id="GO:0071039">
    <property type="term" value="P:nuclear polyadenylation-dependent CUT catabolic process"/>
    <property type="evidence" value="ECO:0000318"/>
    <property type="project" value="GO_Central"/>
</dbReference>
<name>B6K5K9_SCHJY</name>
<dbReference type="SUPFAM" id="SSF57756">
    <property type="entry name" value="Retrovirus zinc finger-like domains"/>
    <property type="match status" value="2"/>
</dbReference>
<keyword evidence="12" id="KW-1185">Reference proteome</keyword>
<sequence length="312" mass="35617">MSTETDQVFTGAGEQLDPFFIDDAAEPNASITVDKENSEEHEVAASETSSVSSSEFDEEEWAEVSKGRYFGSDPKDDIICHNCKGHGHVSRDCTHTLCTTCGAIDDHPPHRCPRTKRCMNCGLLGHIQSKCPEPRNRSRVCRTCNIDTHTSRTCPLIWRYYVETEDTVRVEAGRVKKHCYNCAAEGHFGDDCDLPSRSQYQSNTAFCEANCPTGNDVSNEEFTKKLHQEFKDDSHYRPSSSYSQSNNNNKYSKRPHKRSYSSGYNSYNSDRKRRDNYSPYSDGRDKSLRNRISSPSSPAESSKRRKTWRKRW</sequence>
<comment type="subcellular location">
    <subcellularLocation>
        <location evidence="1">Nucleus</location>
    </subcellularLocation>
</comment>
<dbReference type="GO" id="GO:0071031">
    <property type="term" value="P:nuclear mRNA surveillance of mRNA 3'-end processing"/>
    <property type="evidence" value="ECO:0000318"/>
    <property type="project" value="GO_Central"/>
</dbReference>
<dbReference type="SMART" id="SM00343">
    <property type="entry name" value="ZnF_C2HC"/>
    <property type="match status" value="4"/>
</dbReference>
<dbReference type="HOGENOM" id="CLU_888910_0_0_1"/>
<organism evidence="10 12">
    <name type="scientific">Schizosaccharomyces japonicus (strain yFS275 / FY16936)</name>
    <name type="common">Fission yeast</name>
    <dbReference type="NCBI Taxonomy" id="402676"/>
    <lineage>
        <taxon>Eukaryota</taxon>
        <taxon>Fungi</taxon>
        <taxon>Dikarya</taxon>
        <taxon>Ascomycota</taxon>
        <taxon>Taphrinomycotina</taxon>
        <taxon>Schizosaccharomycetes</taxon>
        <taxon>Schizosaccharomycetales</taxon>
        <taxon>Schizosaccharomycetaceae</taxon>
        <taxon>Schizosaccharomyces</taxon>
    </lineage>
</organism>
<protein>
    <submittedName>
        <fullName evidence="10">Zinc knuckle TRAMP complex subunit Air1</fullName>
    </submittedName>
</protein>
<dbReference type="OrthoDB" id="7608935at2759"/>
<evidence type="ECO:0000313" key="12">
    <source>
        <dbReference type="Proteomes" id="UP000001744"/>
    </source>
</evidence>
<dbReference type="Gene3D" id="4.10.60.10">
    <property type="entry name" value="Zinc finger, CCHC-type"/>
    <property type="match status" value="1"/>
</dbReference>
<dbReference type="GO" id="GO:0071035">
    <property type="term" value="P:nuclear polyadenylation-dependent rRNA catabolic process"/>
    <property type="evidence" value="ECO:0000318"/>
    <property type="project" value="GO_Central"/>
</dbReference>
<evidence type="ECO:0000259" key="9">
    <source>
        <dbReference type="PROSITE" id="PS50158"/>
    </source>
</evidence>
<dbReference type="GeneID" id="7051599"/>
<dbReference type="InterPro" id="IPR036875">
    <property type="entry name" value="Znf_CCHC_sf"/>
</dbReference>
<dbReference type="GO" id="GO:0071037">
    <property type="term" value="P:nuclear polyadenylation-dependent snRNA catabolic process"/>
    <property type="evidence" value="ECO:0000318"/>
    <property type="project" value="GO_Central"/>
</dbReference>
<keyword evidence="2" id="KW-0479">Metal-binding</keyword>
<evidence type="ECO:0000256" key="4">
    <source>
        <dbReference type="ARBA" id="ARBA00022771"/>
    </source>
</evidence>
<dbReference type="GO" id="GO:0003723">
    <property type="term" value="F:RNA binding"/>
    <property type="evidence" value="ECO:0000318"/>
    <property type="project" value="GO_Central"/>
</dbReference>
<dbReference type="STRING" id="402676.B6K5K9"/>
<dbReference type="GO" id="GO:0008270">
    <property type="term" value="F:zinc ion binding"/>
    <property type="evidence" value="ECO:0007669"/>
    <property type="project" value="UniProtKB-KW"/>
</dbReference>
<gene>
    <name evidence="11" type="primary">air1</name>
    <name evidence="10" type="ORF">SJAG_03984</name>
</gene>
<dbReference type="EMBL" id="KE651167">
    <property type="protein sequence ID" value="EEB08813.1"/>
    <property type="molecule type" value="Genomic_DNA"/>
</dbReference>
<keyword evidence="6" id="KW-0539">Nucleus</keyword>
<feature type="compositionally biased region" description="Basic and acidic residues" evidence="8">
    <location>
        <begin position="34"/>
        <end position="44"/>
    </location>
</feature>
<dbReference type="GO" id="GO:0031499">
    <property type="term" value="C:TRAMP complex"/>
    <property type="evidence" value="ECO:0000318"/>
    <property type="project" value="GO_Central"/>
</dbReference>
<evidence type="ECO:0000256" key="3">
    <source>
        <dbReference type="ARBA" id="ARBA00022737"/>
    </source>
</evidence>
<evidence type="ECO:0000256" key="7">
    <source>
        <dbReference type="PROSITE-ProRule" id="PRU00047"/>
    </source>
</evidence>
<accession>B6K5K9</accession>
<dbReference type="PANTHER" id="PTHR46543:SF1">
    <property type="entry name" value="ZINC FINGER CCHC DOMAIN-CONTAINING PROTEIN 7"/>
    <property type="match status" value="1"/>
</dbReference>
<evidence type="ECO:0000256" key="8">
    <source>
        <dbReference type="SAM" id="MobiDB-lite"/>
    </source>
</evidence>
<feature type="compositionally biased region" description="Low complexity" evidence="8">
    <location>
        <begin position="45"/>
        <end position="54"/>
    </location>
</feature>
<dbReference type="PROSITE" id="PS50158">
    <property type="entry name" value="ZF_CCHC"/>
    <property type="match status" value="3"/>
</dbReference>
<dbReference type="VEuPathDB" id="FungiDB:SJAG_03984"/>
<dbReference type="RefSeq" id="XP_002175106.1">
    <property type="nucleotide sequence ID" value="XM_002175070.2"/>
</dbReference>
<evidence type="ECO:0000313" key="10">
    <source>
        <dbReference type="EMBL" id="EEB08813.1"/>
    </source>
</evidence>
<keyword evidence="4 7" id="KW-0863">Zinc-finger</keyword>
<dbReference type="GO" id="GO:0071036">
    <property type="term" value="P:nuclear polyadenylation-dependent snoRNA catabolic process"/>
    <property type="evidence" value="ECO:0000318"/>
    <property type="project" value="GO_Central"/>
</dbReference>